<dbReference type="InterPro" id="IPR036477">
    <property type="entry name" value="Formyl_transf_N_sf"/>
</dbReference>
<comment type="caution">
    <text evidence="2">The sequence shown here is derived from an EMBL/GenBank/DDBJ whole genome shotgun (WGS) entry which is preliminary data.</text>
</comment>
<keyword evidence="3" id="KW-1185">Reference proteome</keyword>
<organism evidence="2 3">
    <name type="scientific">Paenibacillus yanchengensis</name>
    <dbReference type="NCBI Taxonomy" id="2035833"/>
    <lineage>
        <taxon>Bacteria</taxon>
        <taxon>Bacillati</taxon>
        <taxon>Bacillota</taxon>
        <taxon>Bacilli</taxon>
        <taxon>Bacillales</taxon>
        <taxon>Paenibacillaceae</taxon>
        <taxon>Paenibacillus</taxon>
    </lineage>
</organism>
<dbReference type="Gene3D" id="3.40.50.170">
    <property type="entry name" value="Formyl transferase, N-terminal domain"/>
    <property type="match status" value="1"/>
</dbReference>
<dbReference type="Proteomes" id="UP001597362">
    <property type="component" value="Unassembled WGS sequence"/>
</dbReference>
<evidence type="ECO:0000313" key="2">
    <source>
        <dbReference type="EMBL" id="MFD2116968.1"/>
    </source>
</evidence>
<proteinExistence type="predicted"/>
<dbReference type="EMBL" id="JBHUHO010000033">
    <property type="protein sequence ID" value="MFD2116968.1"/>
    <property type="molecule type" value="Genomic_DNA"/>
</dbReference>
<evidence type="ECO:0000259" key="1">
    <source>
        <dbReference type="Pfam" id="PF00551"/>
    </source>
</evidence>
<dbReference type="RefSeq" id="WP_377773665.1">
    <property type="nucleotide sequence ID" value="NZ_JBHUHO010000033.1"/>
</dbReference>
<dbReference type="PROSITE" id="PS51257">
    <property type="entry name" value="PROKAR_LIPOPROTEIN"/>
    <property type="match status" value="1"/>
</dbReference>
<dbReference type="Pfam" id="PF00551">
    <property type="entry name" value="Formyl_trans_N"/>
    <property type="match status" value="1"/>
</dbReference>
<gene>
    <name evidence="2" type="ORF">ACFSJH_14660</name>
</gene>
<feature type="domain" description="Formyl transferase N-terminal" evidence="1">
    <location>
        <begin position="84"/>
        <end position="177"/>
    </location>
</feature>
<protein>
    <submittedName>
        <fullName evidence="2">Formyltransferase family protein</fullName>
    </submittedName>
</protein>
<reference evidence="3" key="1">
    <citation type="journal article" date="2019" name="Int. J. Syst. Evol. Microbiol.">
        <title>The Global Catalogue of Microorganisms (GCM) 10K type strain sequencing project: providing services to taxonomists for standard genome sequencing and annotation.</title>
        <authorList>
            <consortium name="The Broad Institute Genomics Platform"/>
            <consortium name="The Broad Institute Genome Sequencing Center for Infectious Disease"/>
            <person name="Wu L."/>
            <person name="Ma J."/>
        </authorList>
    </citation>
    <scope>NUCLEOTIDE SEQUENCE [LARGE SCALE GENOMIC DNA]</scope>
    <source>
        <strain evidence="3">GH52</strain>
    </source>
</reference>
<accession>A0ABW4YN87</accession>
<evidence type="ECO:0000313" key="3">
    <source>
        <dbReference type="Proteomes" id="UP001597362"/>
    </source>
</evidence>
<name>A0ABW4YN87_9BACL</name>
<dbReference type="SUPFAM" id="SSF53328">
    <property type="entry name" value="Formyltransferase"/>
    <property type="match status" value="1"/>
</dbReference>
<dbReference type="InterPro" id="IPR002376">
    <property type="entry name" value="Formyl_transf_N"/>
</dbReference>
<sequence>MIKVVLLTGSHPRHFYVANQLIGLGCVVGHVVEQREAFMPQPPNGLEEQDRLNFMRHFADRDQAEHVFFAGNDMINQTVPTLKVSMQSLNGQQTMDWIQSLHADLLISYGVHKLSEHLLAAGPRDAWNIHGGLSPWYRGNTTLFWPFYMLKPNWAGMTIHQLTSKLDAGDIVHHSVPALEYGDGLHDVACKAVIQVAADLKKIVTTFELSEITYKKQKSAGKLYVSSDWQPQHLRVVYQLFNNDIVDHYLDGKLPKTEPSLINIFDKSFS</sequence>